<dbReference type="PROSITE" id="PS50977">
    <property type="entry name" value="HTH_TETR_2"/>
    <property type="match status" value="1"/>
</dbReference>
<dbReference type="InterPro" id="IPR001647">
    <property type="entry name" value="HTH_TetR"/>
</dbReference>
<dbReference type="Pfam" id="PF17918">
    <property type="entry name" value="TetR_C_15"/>
    <property type="match status" value="1"/>
</dbReference>
<dbReference type="InterPro" id="IPR023772">
    <property type="entry name" value="DNA-bd_HTH_TetR-type_CS"/>
</dbReference>
<dbReference type="Pfam" id="PF00440">
    <property type="entry name" value="TetR_N"/>
    <property type="match status" value="1"/>
</dbReference>
<evidence type="ECO:0000256" key="2">
    <source>
        <dbReference type="PROSITE-ProRule" id="PRU00335"/>
    </source>
</evidence>
<feature type="domain" description="HTH tetR-type" evidence="3">
    <location>
        <begin position="14"/>
        <end position="73"/>
    </location>
</feature>
<keyword evidence="1 2" id="KW-0238">DNA-binding</keyword>
<protein>
    <submittedName>
        <fullName evidence="4">TetR family transcriptional regulator</fullName>
    </submittedName>
</protein>
<accession>A0ABT2J8B3</accession>
<dbReference type="PANTHER" id="PTHR30055:SF226">
    <property type="entry name" value="HTH-TYPE TRANSCRIPTIONAL REGULATOR PKSA"/>
    <property type="match status" value="1"/>
</dbReference>
<evidence type="ECO:0000259" key="3">
    <source>
        <dbReference type="PROSITE" id="PS50977"/>
    </source>
</evidence>
<dbReference type="Proteomes" id="UP001156441">
    <property type="component" value="Unassembled WGS sequence"/>
</dbReference>
<feature type="DNA-binding region" description="H-T-H motif" evidence="2">
    <location>
        <begin position="36"/>
        <end position="55"/>
    </location>
</feature>
<dbReference type="InterPro" id="IPR050109">
    <property type="entry name" value="HTH-type_TetR-like_transc_reg"/>
</dbReference>
<evidence type="ECO:0000313" key="4">
    <source>
        <dbReference type="EMBL" id="MCT2584114.1"/>
    </source>
</evidence>
<dbReference type="SUPFAM" id="SSF46689">
    <property type="entry name" value="Homeodomain-like"/>
    <property type="match status" value="1"/>
</dbReference>
<keyword evidence="5" id="KW-1185">Reference proteome</keyword>
<dbReference type="InterPro" id="IPR041669">
    <property type="entry name" value="TetR_C_15"/>
</dbReference>
<name>A0ABT2J8B3_9PSEU</name>
<proteinExistence type="predicted"/>
<gene>
    <name evidence="4" type="ORF">JT362_13400</name>
</gene>
<comment type="caution">
    <text evidence="4">The sequence shown here is derived from an EMBL/GenBank/DDBJ whole genome shotgun (WGS) entry which is preliminary data.</text>
</comment>
<dbReference type="Gene3D" id="1.10.357.10">
    <property type="entry name" value="Tetracycline Repressor, domain 2"/>
    <property type="match status" value="1"/>
</dbReference>
<dbReference type="InterPro" id="IPR009057">
    <property type="entry name" value="Homeodomain-like_sf"/>
</dbReference>
<dbReference type="EMBL" id="JAFFZE010000011">
    <property type="protein sequence ID" value="MCT2584114.1"/>
    <property type="molecule type" value="Genomic_DNA"/>
</dbReference>
<evidence type="ECO:0000313" key="5">
    <source>
        <dbReference type="Proteomes" id="UP001156441"/>
    </source>
</evidence>
<evidence type="ECO:0000256" key="1">
    <source>
        <dbReference type="ARBA" id="ARBA00023125"/>
    </source>
</evidence>
<sequence>MDTPRKTPRQQRSRETVDAVVEAAAQLFEREGLAATTNRVAERAGVSIGTLYQYFPNKQALLYALAERHLDAAHRTLATVSARLRAERPGWEETVRALVTAFVDLHRDRPRLQTLMYEYAPRAPEGVARLHALHDALVAEVTGQLRRFGRPEPERTAALLVHAAEAQLHRVLLDRDDAAEVLTRALLALADLR</sequence>
<dbReference type="PROSITE" id="PS01081">
    <property type="entry name" value="HTH_TETR_1"/>
    <property type="match status" value="1"/>
</dbReference>
<reference evidence="4 5" key="1">
    <citation type="submission" date="2021-02" db="EMBL/GenBank/DDBJ databases">
        <title>Actinophytocola xerophila sp. nov., isolated from soil of cotton cropping field.</title>
        <authorList>
            <person name="Huang R."/>
            <person name="Chen X."/>
            <person name="Ge X."/>
            <person name="Liu W."/>
        </authorList>
    </citation>
    <scope>NUCLEOTIDE SEQUENCE [LARGE SCALE GENOMIC DNA]</scope>
    <source>
        <strain evidence="4 5">S1-96</strain>
    </source>
</reference>
<organism evidence="4 5">
    <name type="scientific">Actinophytocola gossypii</name>
    <dbReference type="NCBI Taxonomy" id="2812003"/>
    <lineage>
        <taxon>Bacteria</taxon>
        <taxon>Bacillati</taxon>
        <taxon>Actinomycetota</taxon>
        <taxon>Actinomycetes</taxon>
        <taxon>Pseudonocardiales</taxon>
        <taxon>Pseudonocardiaceae</taxon>
    </lineage>
</organism>
<dbReference type="PRINTS" id="PR00455">
    <property type="entry name" value="HTHTETR"/>
</dbReference>
<dbReference type="PANTHER" id="PTHR30055">
    <property type="entry name" value="HTH-TYPE TRANSCRIPTIONAL REGULATOR RUTR"/>
    <property type="match status" value="1"/>
</dbReference>